<dbReference type="PANTHER" id="PTHR11200">
    <property type="entry name" value="INOSITOL 5-PHOSPHATASE"/>
    <property type="match status" value="1"/>
</dbReference>
<keyword evidence="4" id="KW-1185">Reference proteome</keyword>
<dbReference type="GO" id="GO:0046856">
    <property type="term" value="P:phosphatidylinositol dephosphorylation"/>
    <property type="evidence" value="ECO:0007669"/>
    <property type="project" value="InterPro"/>
</dbReference>
<dbReference type="Pfam" id="PF22669">
    <property type="entry name" value="Exo_endo_phos2"/>
    <property type="match status" value="1"/>
</dbReference>
<dbReference type="Proteomes" id="UP000799439">
    <property type="component" value="Unassembled WGS sequence"/>
</dbReference>
<gene>
    <name evidence="3" type="ORF">K461DRAFT_224774</name>
</gene>
<accession>A0A9P4MGE4</accession>
<dbReference type="InterPro" id="IPR036322">
    <property type="entry name" value="WD40_repeat_dom_sf"/>
</dbReference>
<dbReference type="InterPro" id="IPR036691">
    <property type="entry name" value="Endo/exonu/phosph_ase_sf"/>
</dbReference>
<sequence length="831" mass="93238">MDDGGTRFESEILLDGKHVKANGTAVATSRLGPEPAFAKPPPPAIPAPRRSMETRRSLDVRPSLDMRRPVEPLVSPVPLAAEFGDMPSTGTEAGPSDFPDASHANRRPPRYRQRPWELGTGYDTKLMTACGEYVCTGGFVTRVWSVKTGESITSIDHGDGVKVTAMAWKPMKDVKDEGCRLWLGTNMGDILELDIPSRHIVNTRHAAHASGEIIKIFRHGSDLWSIDDAGRMNNWRPSSHNTVASLDANPIGYNMPRGHSTSIVVGNCLWVAIGKAINVYNLAATSEKTFRVLPQALSQEAAGDVTCAAKLSSQPNVVYFAHTDGKVSVYDQRNHSLVGLFNVSVYKINAMTGVGNMLWAGYSTGMTTVYDTSTTPWTVRKSWRAHNEPVCSIVADPSSIWKLDRFHVITLGMDNIVRIWDGMLEQDWLEDRMQKRDEEYCTFNEVSVSVLTWNAGASKPTAVRADQRDSNFFRDYLTSDTPSDILVFGFQELVDLEDKKLTAKTFFKSRKKDVTDTEKMSHQYRAWRDHLVRCLDEYMPASSTYTLLQTADLVGLFSCVFVKSTLRSRIREVEGAHVKRGMGGLHGNKGAIILRLVLDDSSICLVNCHLAAGQTHTIHRNNDIAAIMESEGLPVSGAGQGDIFVGGGDGAMILDHEICIVNGDLNYRIDAMTRDAVVRAVRDNNLSKLLERDQLLLSRKRNPAFRLKLFQEMPITFAPTYKYNVGTDEYDTSEKKRSPAWCDRILFRGLGRIKCTEYRRWEVHASDHRPVTGRFKMRVKRIDPAKREKVWQKTMTEYDQFRREVKDKVKLDYLVNVLGLDQKEAAQLLQR</sequence>
<feature type="compositionally biased region" description="Basic residues" evidence="1">
    <location>
        <begin position="104"/>
        <end position="113"/>
    </location>
</feature>
<dbReference type="Gene3D" id="3.60.10.10">
    <property type="entry name" value="Endonuclease/exonuclease/phosphatase"/>
    <property type="match status" value="1"/>
</dbReference>
<proteinExistence type="predicted"/>
<dbReference type="PANTHER" id="PTHR11200:SF240">
    <property type="entry name" value="INOSITOL POLYPHOSPHATE 5-PHOSPHATASE C9G1.10C-RELATED"/>
    <property type="match status" value="1"/>
</dbReference>
<feature type="domain" description="Inositol polyphosphate-related phosphatase" evidence="2">
    <location>
        <begin position="444"/>
        <end position="783"/>
    </location>
</feature>
<evidence type="ECO:0000259" key="2">
    <source>
        <dbReference type="SMART" id="SM00128"/>
    </source>
</evidence>
<dbReference type="InterPro" id="IPR001680">
    <property type="entry name" value="WD40_rpt"/>
</dbReference>
<dbReference type="SUPFAM" id="SSF50978">
    <property type="entry name" value="WD40 repeat-like"/>
    <property type="match status" value="1"/>
</dbReference>
<evidence type="ECO:0000256" key="1">
    <source>
        <dbReference type="SAM" id="MobiDB-lite"/>
    </source>
</evidence>
<organism evidence="3 4">
    <name type="scientific">Myriangium duriaei CBS 260.36</name>
    <dbReference type="NCBI Taxonomy" id="1168546"/>
    <lineage>
        <taxon>Eukaryota</taxon>
        <taxon>Fungi</taxon>
        <taxon>Dikarya</taxon>
        <taxon>Ascomycota</taxon>
        <taxon>Pezizomycotina</taxon>
        <taxon>Dothideomycetes</taxon>
        <taxon>Dothideomycetidae</taxon>
        <taxon>Myriangiales</taxon>
        <taxon>Myriangiaceae</taxon>
        <taxon>Myriangium</taxon>
    </lineage>
</organism>
<dbReference type="Gene3D" id="2.130.10.10">
    <property type="entry name" value="YVTN repeat-like/Quinoprotein amine dehydrogenase"/>
    <property type="match status" value="2"/>
</dbReference>
<dbReference type="EMBL" id="ML996085">
    <property type="protein sequence ID" value="KAF2153495.1"/>
    <property type="molecule type" value="Genomic_DNA"/>
</dbReference>
<dbReference type="SMART" id="SM00128">
    <property type="entry name" value="IPPc"/>
    <property type="match status" value="1"/>
</dbReference>
<dbReference type="GO" id="GO:0004439">
    <property type="term" value="F:phosphatidylinositol-4,5-bisphosphate 5-phosphatase activity"/>
    <property type="evidence" value="ECO:0007669"/>
    <property type="project" value="TreeGrafter"/>
</dbReference>
<feature type="region of interest" description="Disordered" evidence="1">
    <location>
        <begin position="25"/>
        <end position="63"/>
    </location>
</feature>
<reference evidence="3" key="1">
    <citation type="journal article" date="2020" name="Stud. Mycol.">
        <title>101 Dothideomycetes genomes: a test case for predicting lifestyles and emergence of pathogens.</title>
        <authorList>
            <person name="Haridas S."/>
            <person name="Albert R."/>
            <person name="Binder M."/>
            <person name="Bloem J."/>
            <person name="Labutti K."/>
            <person name="Salamov A."/>
            <person name="Andreopoulos B."/>
            <person name="Baker S."/>
            <person name="Barry K."/>
            <person name="Bills G."/>
            <person name="Bluhm B."/>
            <person name="Cannon C."/>
            <person name="Castanera R."/>
            <person name="Culley D."/>
            <person name="Daum C."/>
            <person name="Ezra D."/>
            <person name="Gonzalez J."/>
            <person name="Henrissat B."/>
            <person name="Kuo A."/>
            <person name="Liang C."/>
            <person name="Lipzen A."/>
            <person name="Lutzoni F."/>
            <person name="Magnuson J."/>
            <person name="Mondo S."/>
            <person name="Nolan M."/>
            <person name="Ohm R."/>
            <person name="Pangilinan J."/>
            <person name="Park H.-J."/>
            <person name="Ramirez L."/>
            <person name="Alfaro M."/>
            <person name="Sun H."/>
            <person name="Tritt A."/>
            <person name="Yoshinaga Y."/>
            <person name="Zwiers L.-H."/>
            <person name="Turgeon B."/>
            <person name="Goodwin S."/>
            <person name="Spatafora J."/>
            <person name="Crous P."/>
            <person name="Grigoriev I."/>
        </authorList>
    </citation>
    <scope>NUCLEOTIDE SEQUENCE</scope>
    <source>
        <strain evidence="3">CBS 260.36</strain>
    </source>
</reference>
<feature type="region of interest" description="Disordered" evidence="1">
    <location>
        <begin position="81"/>
        <end position="116"/>
    </location>
</feature>
<evidence type="ECO:0000313" key="3">
    <source>
        <dbReference type="EMBL" id="KAF2153495.1"/>
    </source>
</evidence>
<evidence type="ECO:0000313" key="4">
    <source>
        <dbReference type="Proteomes" id="UP000799439"/>
    </source>
</evidence>
<dbReference type="InterPro" id="IPR000300">
    <property type="entry name" value="IPPc"/>
</dbReference>
<dbReference type="InterPro" id="IPR015943">
    <property type="entry name" value="WD40/YVTN_repeat-like_dom_sf"/>
</dbReference>
<dbReference type="OrthoDB" id="2248459at2759"/>
<feature type="compositionally biased region" description="Basic and acidic residues" evidence="1">
    <location>
        <begin position="50"/>
        <end position="63"/>
    </location>
</feature>
<dbReference type="SUPFAM" id="SSF56219">
    <property type="entry name" value="DNase I-like"/>
    <property type="match status" value="1"/>
</dbReference>
<dbReference type="AlphaFoldDB" id="A0A9P4MGE4"/>
<dbReference type="InterPro" id="IPR046985">
    <property type="entry name" value="IP5"/>
</dbReference>
<dbReference type="FunFam" id="3.60.10.10:FF:000036">
    <property type="entry name" value="Inositol polyphosphate phosphatase, putative"/>
    <property type="match status" value="1"/>
</dbReference>
<comment type="caution">
    <text evidence="3">The sequence shown here is derived from an EMBL/GenBank/DDBJ whole genome shotgun (WGS) entry which is preliminary data.</text>
</comment>
<protein>
    <submittedName>
        <fullName evidence="3">DNase I-like protein</fullName>
    </submittedName>
</protein>
<name>A0A9P4MGE4_9PEZI</name>
<dbReference type="SMART" id="SM00320">
    <property type="entry name" value="WD40"/>
    <property type="match status" value="2"/>
</dbReference>